<dbReference type="InterPro" id="IPR005331">
    <property type="entry name" value="Sulfotransferase"/>
</dbReference>
<dbReference type="AlphaFoldDB" id="A0A8J1TRE9"/>
<comment type="caution">
    <text evidence="10">The sequence shown here is derived from an EMBL/GenBank/DDBJ whole genome shotgun (WGS) entry which is preliminary data.</text>
</comment>
<reference evidence="10" key="1">
    <citation type="submission" date="2022-03" db="EMBL/GenBank/DDBJ databases">
        <authorList>
            <person name="Martin C."/>
        </authorList>
    </citation>
    <scope>NUCLEOTIDE SEQUENCE</scope>
</reference>
<feature type="transmembrane region" description="Helical" evidence="9">
    <location>
        <begin position="12"/>
        <end position="29"/>
    </location>
</feature>
<comment type="subcellular location">
    <subcellularLocation>
        <location evidence="1 9">Golgi apparatus membrane</location>
        <topology evidence="1 9">Single-pass type II membrane protein</topology>
    </subcellularLocation>
</comment>
<keyword evidence="9" id="KW-0735">Signal-anchor</keyword>
<keyword evidence="8 9" id="KW-0325">Glycoprotein</keyword>
<dbReference type="GO" id="GO:0000139">
    <property type="term" value="C:Golgi membrane"/>
    <property type="evidence" value="ECO:0007669"/>
    <property type="project" value="UniProtKB-SubCell"/>
</dbReference>
<evidence type="ECO:0000256" key="2">
    <source>
        <dbReference type="ARBA" id="ARBA00006339"/>
    </source>
</evidence>
<keyword evidence="4 9" id="KW-0812">Transmembrane</keyword>
<evidence type="ECO:0000256" key="1">
    <source>
        <dbReference type="ARBA" id="ARBA00004323"/>
    </source>
</evidence>
<evidence type="ECO:0000256" key="5">
    <source>
        <dbReference type="ARBA" id="ARBA00022989"/>
    </source>
</evidence>
<keyword evidence="5 9" id="KW-1133">Transmembrane helix</keyword>
<keyword evidence="6 9" id="KW-0333">Golgi apparatus</keyword>
<dbReference type="Proteomes" id="UP000749559">
    <property type="component" value="Unassembled WGS sequence"/>
</dbReference>
<evidence type="ECO:0000256" key="4">
    <source>
        <dbReference type="ARBA" id="ARBA00022692"/>
    </source>
</evidence>
<evidence type="ECO:0000256" key="9">
    <source>
        <dbReference type="RuleBase" id="RU364020"/>
    </source>
</evidence>
<name>A0A8J1TRE9_OWEFU</name>
<dbReference type="Pfam" id="PF03567">
    <property type="entry name" value="Sulfotransfer_2"/>
    <property type="match status" value="1"/>
</dbReference>
<organism evidence="10 11">
    <name type="scientific">Owenia fusiformis</name>
    <name type="common">Polychaete worm</name>
    <dbReference type="NCBI Taxonomy" id="6347"/>
    <lineage>
        <taxon>Eukaryota</taxon>
        <taxon>Metazoa</taxon>
        <taxon>Spiralia</taxon>
        <taxon>Lophotrochozoa</taxon>
        <taxon>Annelida</taxon>
        <taxon>Polychaeta</taxon>
        <taxon>Sedentaria</taxon>
        <taxon>Canalipalpata</taxon>
        <taxon>Sabellida</taxon>
        <taxon>Oweniida</taxon>
        <taxon>Oweniidae</taxon>
        <taxon>Owenia</taxon>
    </lineage>
</organism>
<keyword evidence="3 9" id="KW-0808">Transferase</keyword>
<dbReference type="InterPro" id="IPR018011">
    <property type="entry name" value="Carb_sulfotrans_8-10"/>
</dbReference>
<proteinExistence type="inferred from homology"/>
<evidence type="ECO:0000256" key="8">
    <source>
        <dbReference type="ARBA" id="ARBA00023180"/>
    </source>
</evidence>
<dbReference type="GO" id="GO:0008146">
    <property type="term" value="F:sulfotransferase activity"/>
    <property type="evidence" value="ECO:0007669"/>
    <property type="project" value="InterPro"/>
</dbReference>
<gene>
    <name evidence="10" type="ORF">OFUS_LOCUS15003</name>
</gene>
<dbReference type="PANTHER" id="PTHR12137:SF54">
    <property type="entry name" value="CARBOHYDRATE SULFOTRANSFERASE"/>
    <property type="match status" value="1"/>
</dbReference>
<dbReference type="EC" id="2.8.2.-" evidence="9"/>
<evidence type="ECO:0000256" key="6">
    <source>
        <dbReference type="ARBA" id="ARBA00023034"/>
    </source>
</evidence>
<keyword evidence="11" id="KW-1185">Reference proteome</keyword>
<dbReference type="OrthoDB" id="6117100at2759"/>
<accession>A0A8J1TRE9</accession>
<evidence type="ECO:0000313" key="11">
    <source>
        <dbReference type="Proteomes" id="UP000749559"/>
    </source>
</evidence>
<comment type="similarity">
    <text evidence="2 9">Belongs to the sulfotransferase 2 family.</text>
</comment>
<keyword evidence="9" id="KW-0119">Carbohydrate metabolism</keyword>
<evidence type="ECO:0000256" key="3">
    <source>
        <dbReference type="ARBA" id="ARBA00022679"/>
    </source>
</evidence>
<dbReference type="EMBL" id="CAIIXF020000007">
    <property type="protein sequence ID" value="CAH1789688.1"/>
    <property type="molecule type" value="Genomic_DNA"/>
</dbReference>
<dbReference type="PANTHER" id="PTHR12137">
    <property type="entry name" value="CARBOHYDRATE SULFOTRANSFERASE"/>
    <property type="match status" value="1"/>
</dbReference>
<dbReference type="GO" id="GO:0016051">
    <property type="term" value="P:carbohydrate biosynthetic process"/>
    <property type="evidence" value="ECO:0007669"/>
    <property type="project" value="InterPro"/>
</dbReference>
<sequence length="413" mass="48110">MVTVGTVCKRRCWHPIYGLFLGCGALFIIKEIIQLHKTVEEKIIENVARQTFPLSEANGGTVDEEAAKSPGEIQQTRIETLRKVCQVNSLNKDLVISELWKGFFFVDQELKVVYCGVPKVGCTFLKRLFYVLSGKSRSKNPYDISANAAHGLPLETFQTHNDSEIAYFIEHYKKVLFVREPIKRLISGYNDKIRAINPGYWSGLGRRIIKTVRRNYSEISERCGHDVSFQEFLDHRIYEEIGQSKPDMHWDTVYRTCHPCMIKYDFIGKMESFNDDVNLFLHQINARKDIVLHEDYTSKLDNILIEVQNFYDRVNKSAECGLTFEEIVKRYWEVLFHKNLITPPTTLPNIQKTTTKEELTEIMIDLYHRQKATKTLTNKSFDVLKSVSKATIAKLQDFYKYDFEMFGYNKTEI</sequence>
<evidence type="ECO:0000313" key="10">
    <source>
        <dbReference type="EMBL" id="CAH1789688.1"/>
    </source>
</evidence>
<protein>
    <recommendedName>
        <fullName evidence="9">Carbohydrate sulfotransferase</fullName>
        <ecNumber evidence="9">2.8.2.-</ecNumber>
    </recommendedName>
</protein>
<keyword evidence="7 9" id="KW-0472">Membrane</keyword>
<evidence type="ECO:0000256" key="7">
    <source>
        <dbReference type="ARBA" id="ARBA00023136"/>
    </source>
</evidence>